<organism evidence="1 2">
    <name type="scientific">Thermodesulfatator autotrophicus</name>
    <dbReference type="NCBI Taxonomy" id="1795632"/>
    <lineage>
        <taxon>Bacteria</taxon>
        <taxon>Pseudomonadati</taxon>
        <taxon>Thermodesulfobacteriota</taxon>
        <taxon>Thermodesulfobacteria</taxon>
        <taxon>Thermodesulfobacteriales</taxon>
        <taxon>Thermodesulfatatoraceae</taxon>
        <taxon>Thermodesulfatator</taxon>
    </lineage>
</organism>
<accession>A0A177E7G9</accession>
<dbReference type="AlphaFoldDB" id="A0A177E7G9"/>
<dbReference type="RefSeq" id="WP_068542005.1">
    <property type="nucleotide sequence ID" value="NZ_LSFI01000023.1"/>
</dbReference>
<sequence>MTWQGFYKHQTFGLRKEWLALWLTHPKDWEEVGGLGPRQVDSLRVWLKTTGLLDKEGKPTPLAQAFKEQGLEELALWEKLWVNVVFNFATARWYVLRLGKGSWSISELLEKLAADFPHYKRRTLKNGLQELVGLLERTPVGKELQQGKVERKGRQREISREGYPYLSEEAVKLALQRLNKETGRDRFRLDEELPFPWIIFGGKPKDLFRQLMANGRPLFSLDGETFSLKEL</sequence>
<dbReference type="EMBL" id="LSFI01000023">
    <property type="protein sequence ID" value="OAG27656.1"/>
    <property type="molecule type" value="Genomic_DNA"/>
</dbReference>
<name>A0A177E7G9_9BACT</name>
<dbReference type="OrthoDB" id="747541at2"/>
<dbReference type="Proteomes" id="UP000076964">
    <property type="component" value="Unassembled WGS sequence"/>
</dbReference>
<protein>
    <recommendedName>
        <fullName evidence="3">DUF4007 domain-containing protein</fullName>
    </recommendedName>
</protein>
<comment type="caution">
    <text evidence="1">The sequence shown here is derived from an EMBL/GenBank/DDBJ whole genome shotgun (WGS) entry which is preliminary data.</text>
</comment>
<evidence type="ECO:0000313" key="1">
    <source>
        <dbReference type="EMBL" id="OAG27656.1"/>
    </source>
</evidence>
<proteinExistence type="predicted"/>
<dbReference type="STRING" id="1795632.TH606_05965"/>
<evidence type="ECO:0000313" key="2">
    <source>
        <dbReference type="Proteomes" id="UP000076964"/>
    </source>
</evidence>
<gene>
    <name evidence="1" type="ORF">TH606_05965</name>
</gene>
<evidence type="ECO:0008006" key="3">
    <source>
        <dbReference type="Google" id="ProtNLM"/>
    </source>
</evidence>
<keyword evidence="2" id="KW-1185">Reference proteome</keyword>
<reference evidence="1 2" key="1">
    <citation type="submission" date="2016-02" db="EMBL/GenBank/DDBJ databases">
        <title>Draft genome sequence of Thermodesulfatator sp. S606.</title>
        <authorList>
            <person name="Lai Q."/>
            <person name="Cao J."/>
            <person name="Dupont S."/>
            <person name="Shao Z."/>
            <person name="Jebbar M."/>
            <person name="Alain K."/>
        </authorList>
    </citation>
    <scope>NUCLEOTIDE SEQUENCE [LARGE SCALE GENOMIC DNA]</scope>
    <source>
        <strain evidence="1 2">S606</strain>
    </source>
</reference>